<dbReference type="OrthoDB" id="10380436at2759"/>
<keyword evidence="2" id="KW-1185">Reference proteome</keyword>
<name>A0A8T2PL31_9TELE</name>
<evidence type="ECO:0000313" key="1">
    <source>
        <dbReference type="EMBL" id="KAG9352676.1"/>
    </source>
</evidence>
<dbReference type="EMBL" id="JAFBMS010000005">
    <property type="protein sequence ID" value="KAG9352676.1"/>
    <property type="molecule type" value="Genomic_DNA"/>
</dbReference>
<organism evidence="1 2">
    <name type="scientific">Albula glossodonta</name>
    <name type="common">roundjaw bonefish</name>
    <dbReference type="NCBI Taxonomy" id="121402"/>
    <lineage>
        <taxon>Eukaryota</taxon>
        <taxon>Metazoa</taxon>
        <taxon>Chordata</taxon>
        <taxon>Craniata</taxon>
        <taxon>Vertebrata</taxon>
        <taxon>Euteleostomi</taxon>
        <taxon>Actinopterygii</taxon>
        <taxon>Neopterygii</taxon>
        <taxon>Teleostei</taxon>
        <taxon>Albuliformes</taxon>
        <taxon>Albulidae</taxon>
        <taxon>Albula</taxon>
    </lineage>
</organism>
<dbReference type="Proteomes" id="UP000824540">
    <property type="component" value="Unassembled WGS sequence"/>
</dbReference>
<proteinExistence type="predicted"/>
<protein>
    <submittedName>
        <fullName evidence="1">Uncharacterized protein</fullName>
    </submittedName>
</protein>
<comment type="caution">
    <text evidence="1">The sequence shown here is derived from an EMBL/GenBank/DDBJ whole genome shotgun (WGS) entry which is preliminary data.</text>
</comment>
<dbReference type="AlphaFoldDB" id="A0A8T2PL31"/>
<sequence>MAPVTSPRRSALGRSMRLASACRYASICAEVRGRPGRLSWSLFVRTARGGMAEVASAGWRRSQRLRNLSRAGPRREREMEGKGRELLVFWHSTQHSAAQIASSTTREDSGPASSVRRWDKTQLYSLSDSTL</sequence>
<accession>A0A8T2PL31</accession>
<gene>
    <name evidence="1" type="ORF">JZ751_021090</name>
</gene>
<evidence type="ECO:0000313" key="2">
    <source>
        <dbReference type="Proteomes" id="UP000824540"/>
    </source>
</evidence>
<reference evidence="1" key="1">
    <citation type="thesis" date="2021" institute="BYU ScholarsArchive" country="Provo, UT, USA">
        <title>Applications of and Algorithms for Genome Assembly and Genomic Analyses with an Emphasis on Marine Teleosts.</title>
        <authorList>
            <person name="Pickett B.D."/>
        </authorList>
    </citation>
    <scope>NUCLEOTIDE SEQUENCE</scope>
    <source>
        <strain evidence="1">HI-2016</strain>
    </source>
</reference>